<dbReference type="GO" id="GO:0016810">
    <property type="term" value="F:hydrolase activity, acting on carbon-nitrogen (but not peptide) bonds"/>
    <property type="evidence" value="ECO:0007669"/>
    <property type="project" value="InterPro"/>
</dbReference>
<gene>
    <name evidence="1" type="ORF">METZ01_LOCUS110603</name>
</gene>
<protein>
    <recommendedName>
        <fullName evidence="2">Amidohydrolase-related domain-containing protein</fullName>
    </recommendedName>
</protein>
<name>A0A381WYX5_9ZZZZ</name>
<sequence>MKKRFTTVMVLFGLISGTSLAVESIIITADRMLDVVDGKMISPAVIVVEGDTIIAVNPRSVPGGGEQIDLGDMTLLPGLIDVHYHFNAPYETVPLDMFQRTVPYSTLTAMNQ</sequence>
<dbReference type="SUPFAM" id="SSF51338">
    <property type="entry name" value="Composite domain of metallo-dependent hydrolases"/>
    <property type="match status" value="1"/>
</dbReference>
<evidence type="ECO:0000313" key="1">
    <source>
        <dbReference type="EMBL" id="SVA57749.1"/>
    </source>
</evidence>
<dbReference type="AlphaFoldDB" id="A0A381WYX5"/>
<proteinExistence type="predicted"/>
<dbReference type="InterPro" id="IPR011059">
    <property type="entry name" value="Metal-dep_hydrolase_composite"/>
</dbReference>
<dbReference type="Gene3D" id="2.30.40.10">
    <property type="entry name" value="Urease, subunit C, domain 1"/>
    <property type="match status" value="1"/>
</dbReference>
<accession>A0A381WYX5</accession>
<feature type="non-terminal residue" evidence="1">
    <location>
        <position position="112"/>
    </location>
</feature>
<reference evidence="1" key="1">
    <citation type="submission" date="2018-05" db="EMBL/GenBank/DDBJ databases">
        <authorList>
            <person name="Lanie J.A."/>
            <person name="Ng W.-L."/>
            <person name="Kazmierczak K.M."/>
            <person name="Andrzejewski T.M."/>
            <person name="Davidsen T.M."/>
            <person name="Wayne K.J."/>
            <person name="Tettelin H."/>
            <person name="Glass J.I."/>
            <person name="Rusch D."/>
            <person name="Podicherti R."/>
            <person name="Tsui H.-C.T."/>
            <person name="Winkler M.E."/>
        </authorList>
    </citation>
    <scope>NUCLEOTIDE SEQUENCE</scope>
</reference>
<dbReference type="Gene3D" id="3.20.20.140">
    <property type="entry name" value="Metal-dependent hydrolases"/>
    <property type="match status" value="1"/>
</dbReference>
<organism evidence="1">
    <name type="scientific">marine metagenome</name>
    <dbReference type="NCBI Taxonomy" id="408172"/>
    <lineage>
        <taxon>unclassified sequences</taxon>
        <taxon>metagenomes</taxon>
        <taxon>ecological metagenomes</taxon>
    </lineage>
</organism>
<evidence type="ECO:0008006" key="2">
    <source>
        <dbReference type="Google" id="ProtNLM"/>
    </source>
</evidence>
<dbReference type="EMBL" id="UINC01013352">
    <property type="protein sequence ID" value="SVA57749.1"/>
    <property type="molecule type" value="Genomic_DNA"/>
</dbReference>